<keyword evidence="3" id="KW-1185">Reference proteome</keyword>
<accession>A0A6M4WX45</accession>
<dbReference type="AlphaFoldDB" id="A0A6M4WX45"/>
<name>A0A6M4WX45_9ACTN</name>
<organism evidence="2 3">
    <name type="scientific">Streptomyces asoensis</name>
    <dbReference type="NCBI Taxonomy" id="249586"/>
    <lineage>
        <taxon>Bacteria</taxon>
        <taxon>Bacillati</taxon>
        <taxon>Actinomycetota</taxon>
        <taxon>Actinomycetes</taxon>
        <taxon>Kitasatosporales</taxon>
        <taxon>Streptomycetaceae</taxon>
        <taxon>Streptomyces</taxon>
    </lineage>
</organism>
<evidence type="ECO:0000256" key="1">
    <source>
        <dbReference type="SAM" id="MobiDB-lite"/>
    </source>
</evidence>
<gene>
    <name evidence="2" type="ORF">G9272_32930</name>
</gene>
<proteinExistence type="predicted"/>
<dbReference type="EMBL" id="CP049838">
    <property type="protein sequence ID" value="QJT04512.1"/>
    <property type="molecule type" value="Genomic_DNA"/>
</dbReference>
<protein>
    <submittedName>
        <fullName evidence="2">Uncharacterized protein</fullName>
    </submittedName>
</protein>
<reference evidence="2" key="1">
    <citation type="submission" date="2020-03" db="EMBL/GenBank/DDBJ databases">
        <title>Molecular networking-based the target discovery of potent antiproliferative macrolactams: 5/6/7/16 polycyclic ansamycins and glycosylated trienomycin from Streptomyces cacaoi subsp. asoensis.</title>
        <authorList>
            <person name="Liu L.-L."/>
        </authorList>
    </citation>
    <scope>NUCLEOTIDE SEQUENCE [LARGE SCALE GENOMIC DNA]</scope>
    <source>
        <strain evidence="2">H2S5</strain>
    </source>
</reference>
<feature type="compositionally biased region" description="Basic and acidic residues" evidence="1">
    <location>
        <begin position="1"/>
        <end position="17"/>
    </location>
</feature>
<evidence type="ECO:0000313" key="2">
    <source>
        <dbReference type="EMBL" id="QJT04512.1"/>
    </source>
</evidence>
<sequence>MQREQQIIDRSGDESHRATARKVHRVHRVSVTVLTSLVILLAGCSSDGREREYAVPGTLCGTAVETDALSPFLPAGREITVKDRSYSGSKGCEVIVDNKLIVTTTQIWMQEGTTTAFVAARQSLDDPDHTAENGRFVYSSYEAFGKTRTCVDTKYKQELFTVIRAEGSKHGDAEAMKRLILSFTGSVEKSAECKAGAE</sequence>
<dbReference type="RefSeq" id="WP_171399850.1">
    <property type="nucleotide sequence ID" value="NZ_CP049838.1"/>
</dbReference>
<feature type="region of interest" description="Disordered" evidence="1">
    <location>
        <begin position="1"/>
        <end position="21"/>
    </location>
</feature>
<evidence type="ECO:0000313" key="3">
    <source>
        <dbReference type="Proteomes" id="UP000502665"/>
    </source>
</evidence>
<dbReference type="Proteomes" id="UP000502665">
    <property type="component" value="Chromosome"/>
</dbReference>